<name>B6VBM3_CAEBE</name>
<organism evidence="1">
    <name type="scientific">Caenorhabditis brenneri</name>
    <name type="common">Nematode worm</name>
    <dbReference type="NCBI Taxonomy" id="135651"/>
    <lineage>
        <taxon>Eukaryota</taxon>
        <taxon>Metazoa</taxon>
        <taxon>Ecdysozoa</taxon>
        <taxon>Nematoda</taxon>
        <taxon>Chromadorea</taxon>
        <taxon>Rhabditida</taxon>
        <taxon>Rhabditina</taxon>
        <taxon>Rhabditomorpha</taxon>
        <taxon>Rhabditoidea</taxon>
        <taxon>Rhabditidae</taxon>
        <taxon>Peloderinae</taxon>
        <taxon>Caenorhabditis</taxon>
    </lineage>
</organism>
<proteinExistence type="predicted"/>
<gene>
    <name evidence="1" type="ORF">Cbre_JD14.004</name>
</gene>
<sequence>MTAVERYTSKFHPKVIKEGDHVSRKYPKNLMEVTMSFGMTEPTILFVEAVIEENFTGRFDTDSLNKIQEMIQGYLGGYWGIQFYEDPYMFFSTSIKRSSSFVILDVNGNGIAVIKGS</sequence>
<accession>B6VBM3</accession>
<dbReference type="AlphaFoldDB" id="B6VBM3"/>
<dbReference type="EMBL" id="FJ362366">
    <property type="protein sequence ID" value="ACI49116.1"/>
    <property type="molecule type" value="Genomic_DNA"/>
</dbReference>
<reference evidence="1" key="1">
    <citation type="journal article" date="2008" name="Genome Res.">
        <title>Multigenome DNA sequence conservation identifies Hox cis-regulatory elements.</title>
        <authorList>
            <person name="Kuntz S.G."/>
            <person name="Schwarz E.M."/>
            <person name="DeModena J.A."/>
            <person name="De Buysscher T."/>
            <person name="Trout D."/>
            <person name="Shizuya H."/>
            <person name="Sternberg P.W."/>
            <person name="Wold B.J."/>
        </authorList>
    </citation>
    <scope>NUCLEOTIDE SEQUENCE</scope>
    <source>
        <strain evidence="1">CB5161</strain>
    </source>
</reference>
<evidence type="ECO:0000313" key="1">
    <source>
        <dbReference type="EMBL" id="ACI49116.1"/>
    </source>
</evidence>
<protein>
    <submittedName>
        <fullName evidence="1">Uncharacterized protein</fullName>
    </submittedName>
</protein>